<accession>A0ACB5TE18</accession>
<proteinExistence type="predicted"/>
<dbReference type="EMBL" id="BSXV01000040">
    <property type="protein sequence ID" value="GME87078.1"/>
    <property type="molecule type" value="Genomic_DNA"/>
</dbReference>
<gene>
    <name evidence="1" type="ORF">Cboi01_000016900</name>
</gene>
<dbReference type="Proteomes" id="UP001165101">
    <property type="component" value="Unassembled WGS sequence"/>
</dbReference>
<evidence type="ECO:0000313" key="2">
    <source>
        <dbReference type="Proteomes" id="UP001165101"/>
    </source>
</evidence>
<protein>
    <submittedName>
        <fullName evidence="1">Unnamed protein product</fullName>
    </submittedName>
</protein>
<evidence type="ECO:0000313" key="1">
    <source>
        <dbReference type="EMBL" id="GME87078.1"/>
    </source>
</evidence>
<organism evidence="1 2">
    <name type="scientific">Candida boidinii</name>
    <name type="common">Yeast</name>
    <dbReference type="NCBI Taxonomy" id="5477"/>
    <lineage>
        <taxon>Eukaryota</taxon>
        <taxon>Fungi</taxon>
        <taxon>Dikarya</taxon>
        <taxon>Ascomycota</taxon>
        <taxon>Saccharomycotina</taxon>
        <taxon>Pichiomycetes</taxon>
        <taxon>Pichiales</taxon>
        <taxon>Pichiaceae</taxon>
        <taxon>Ogataea</taxon>
        <taxon>Ogataea/Candida clade</taxon>
    </lineage>
</organism>
<sequence length="384" mass="43667">MSFRYVNKYFGSLSRRPLVASFTSSFQVSSRSYTLLNNNNISNSRNSILKFRNSFSEQRRRYANYQHFDGTRTRSGTALGLLWSSSTTRRYVYIAGGLVVVFIVVHLEKAPVTHRLRFMVNVDGFEKMSSDSSYKSLLQQYSGNILPANHPDTVKVKAVMMKLIRAAENYVDPDTNEKLNLFRNTYSGELPLIDWKIHVIDDVNSTGKETPNAFVLGGGKVFVYKSILPICANDDGLATVLAHELGHQLAHHIGEKISKSIIYSGLSYIFYSVFGSQDIGRILISLGAEMPASREMETEADYIGLMIMSLACYNPEEAETFWGRMMKFEQMQGGSIPEILSTHPRSDKRNKRIHEWLPKAEKLLEVSNCRYKTQFDNFSKYGLF</sequence>
<reference evidence="1" key="1">
    <citation type="submission" date="2023-04" db="EMBL/GenBank/DDBJ databases">
        <title>Candida boidinii NBRC 1967.</title>
        <authorList>
            <person name="Ichikawa N."/>
            <person name="Sato H."/>
            <person name="Tonouchi N."/>
        </authorList>
    </citation>
    <scope>NUCLEOTIDE SEQUENCE</scope>
    <source>
        <strain evidence="1">NBRC 1967</strain>
    </source>
</reference>
<keyword evidence="2" id="KW-1185">Reference proteome</keyword>
<name>A0ACB5TE18_CANBO</name>
<comment type="caution">
    <text evidence="1">The sequence shown here is derived from an EMBL/GenBank/DDBJ whole genome shotgun (WGS) entry which is preliminary data.</text>
</comment>